<dbReference type="SUPFAM" id="SSF116734">
    <property type="entry name" value="DNA methylase specificity domain"/>
    <property type="match status" value="2"/>
</dbReference>
<protein>
    <submittedName>
        <fullName evidence="4">Uncharacterized protein</fullName>
    </submittedName>
</protein>
<organism evidence="4 5">
    <name type="scientific">Ligilactobacillus ceti DSM 22408</name>
    <dbReference type="NCBI Taxonomy" id="1122146"/>
    <lineage>
        <taxon>Bacteria</taxon>
        <taxon>Bacillati</taxon>
        <taxon>Bacillota</taxon>
        <taxon>Bacilli</taxon>
        <taxon>Lactobacillales</taxon>
        <taxon>Lactobacillaceae</taxon>
        <taxon>Ligilactobacillus</taxon>
    </lineage>
</organism>
<dbReference type="InterPro" id="IPR044946">
    <property type="entry name" value="Restrct_endonuc_typeI_TRD_sf"/>
</dbReference>
<dbReference type="EMBL" id="JQBZ01000025">
    <property type="protein sequence ID" value="KRN88703.1"/>
    <property type="molecule type" value="Genomic_DNA"/>
</dbReference>
<proteinExistence type="predicted"/>
<dbReference type="PANTHER" id="PTHR30408">
    <property type="entry name" value="TYPE-1 RESTRICTION ENZYME ECOKI SPECIFICITY PROTEIN"/>
    <property type="match status" value="1"/>
</dbReference>
<accession>A0A0R2KH81</accession>
<dbReference type="OrthoDB" id="9795776at2"/>
<evidence type="ECO:0000256" key="1">
    <source>
        <dbReference type="ARBA" id="ARBA00022747"/>
    </source>
</evidence>
<evidence type="ECO:0000256" key="2">
    <source>
        <dbReference type="ARBA" id="ARBA00023125"/>
    </source>
</evidence>
<comment type="caution">
    <text evidence="4">The sequence shown here is derived from an EMBL/GenBank/DDBJ whole genome shotgun (WGS) entry which is preliminary data.</text>
</comment>
<keyword evidence="2" id="KW-0238">DNA-binding</keyword>
<dbReference type="Gene3D" id="3.90.220.20">
    <property type="entry name" value="DNA methylase specificity domains"/>
    <property type="match status" value="2"/>
</dbReference>
<dbReference type="PANTHER" id="PTHR30408:SF12">
    <property type="entry name" value="TYPE I RESTRICTION ENZYME MJAVIII SPECIFICITY SUBUNIT"/>
    <property type="match status" value="1"/>
</dbReference>
<dbReference type="PATRIC" id="fig|1122146.4.peg.693"/>
<feature type="coiled-coil region" evidence="3">
    <location>
        <begin position="382"/>
        <end position="409"/>
    </location>
</feature>
<keyword evidence="1" id="KW-0680">Restriction system</keyword>
<dbReference type="eggNOG" id="COG0732">
    <property type="taxonomic scope" value="Bacteria"/>
</dbReference>
<gene>
    <name evidence="4" type="ORF">IV53_GL000670</name>
</gene>
<dbReference type="GO" id="GO:0009307">
    <property type="term" value="P:DNA restriction-modification system"/>
    <property type="evidence" value="ECO:0007669"/>
    <property type="project" value="UniProtKB-KW"/>
</dbReference>
<dbReference type="CDD" id="cd17521">
    <property type="entry name" value="RMtype1_S_Sau13435ORF2165P_TRD2-CR2_like"/>
    <property type="match status" value="1"/>
</dbReference>
<reference evidence="4 5" key="1">
    <citation type="journal article" date="2015" name="Genome Announc.">
        <title>Expanding the biotechnology potential of lactobacilli through comparative genomics of 213 strains and associated genera.</title>
        <authorList>
            <person name="Sun Z."/>
            <person name="Harris H.M."/>
            <person name="McCann A."/>
            <person name="Guo C."/>
            <person name="Argimon S."/>
            <person name="Zhang W."/>
            <person name="Yang X."/>
            <person name="Jeffery I.B."/>
            <person name="Cooney J.C."/>
            <person name="Kagawa T.F."/>
            <person name="Liu W."/>
            <person name="Song Y."/>
            <person name="Salvetti E."/>
            <person name="Wrobel A."/>
            <person name="Rasinkangas P."/>
            <person name="Parkhill J."/>
            <person name="Rea M.C."/>
            <person name="O'Sullivan O."/>
            <person name="Ritari J."/>
            <person name="Douillard F.P."/>
            <person name="Paul Ross R."/>
            <person name="Yang R."/>
            <person name="Briner A.E."/>
            <person name="Felis G.E."/>
            <person name="de Vos W.M."/>
            <person name="Barrangou R."/>
            <person name="Klaenhammer T.R."/>
            <person name="Caufield P.W."/>
            <person name="Cui Y."/>
            <person name="Zhang H."/>
            <person name="O'Toole P.W."/>
        </authorList>
    </citation>
    <scope>NUCLEOTIDE SEQUENCE [LARGE SCALE GENOMIC DNA]</scope>
    <source>
        <strain evidence="4 5">DSM 22408</strain>
    </source>
</reference>
<dbReference type="AlphaFoldDB" id="A0A0R2KH81"/>
<dbReference type="Proteomes" id="UP000051500">
    <property type="component" value="Unassembled WGS sequence"/>
</dbReference>
<sequence>MNRYKEYKKVELPYLHEVPEHWTVRRISTIFELRKEKNKPIKTENILSLSAKYGVTLYSERIEKGGNKPKEDLTAYNICHEGDILLNCMNIVAGSVGISKYFGAISPVYYALKVRDDNVSSKYMEYLFRNYNFQRSLVGLGKGIQMSETDDGRLYTVRMRISWDSLKTQEFIVPPFKEQEQIANYLDWKISEINKLIKIEKEKITELKKAFNKKIQFNYNLFDSRLIKLKFLLKEKLKYGLNVSGNLTGEYRYIRITDIDKNGKLKDDNKLFVDIEDDNFVLQKGDVLFARSGATVGKTYIFNDSEKCSFAGYLIRARVSDKIIPKYLYDYTNTADYEEWKDSIFIKSTIQNISAEKYNDLLIPVIDLEKQKIVVANNQKVYEQYTDLIDLTNKKIEELKSLKQSLISEVVTGKIDVRNINIPIFEAVDIEEDIDLEELIEEEN</sequence>
<dbReference type="InterPro" id="IPR052021">
    <property type="entry name" value="Type-I_RS_S_subunit"/>
</dbReference>
<keyword evidence="3" id="KW-0175">Coiled coil</keyword>
<dbReference type="STRING" id="1122146.IV53_GL000670"/>
<evidence type="ECO:0000313" key="4">
    <source>
        <dbReference type="EMBL" id="KRN88703.1"/>
    </source>
</evidence>
<dbReference type="RefSeq" id="WP_027107110.1">
    <property type="nucleotide sequence ID" value="NZ_JQBZ01000025.1"/>
</dbReference>
<evidence type="ECO:0000313" key="5">
    <source>
        <dbReference type="Proteomes" id="UP000051500"/>
    </source>
</evidence>
<keyword evidence="5" id="KW-1185">Reference proteome</keyword>
<evidence type="ECO:0000256" key="3">
    <source>
        <dbReference type="SAM" id="Coils"/>
    </source>
</evidence>
<name>A0A0R2KH81_9LACO</name>
<dbReference type="GO" id="GO:0003677">
    <property type="term" value="F:DNA binding"/>
    <property type="evidence" value="ECO:0007669"/>
    <property type="project" value="UniProtKB-KW"/>
</dbReference>